<evidence type="ECO:0000256" key="2">
    <source>
        <dbReference type="ARBA" id="ARBA00022737"/>
    </source>
</evidence>
<evidence type="ECO:0000313" key="5">
    <source>
        <dbReference type="Proteomes" id="UP000540506"/>
    </source>
</evidence>
<accession>A0A7W7R819</accession>
<dbReference type="PROSITE" id="PS00678">
    <property type="entry name" value="WD_REPEATS_1"/>
    <property type="match status" value="3"/>
</dbReference>
<dbReference type="RefSeq" id="WP_184940543.1">
    <property type="nucleotide sequence ID" value="NZ_JACHJV010000001.1"/>
</dbReference>
<sequence>MSEIAGSASIGSASAGSASTGPAAAGLRLISEGADHLPGGATEVFLGLDGAFRVTAGARVRTGTADTAFLRRVASELRAAPAGADADRAATGAARSLTSTGVPGHADSVWIDGTAHPVPAFATLLGALAARVLRPADPAALPAALLRLDPVVAALATGRAVATIGVVRGRAAYALAEQDGSFGLTALDDAQPLGGSGPEAGLLPTAVALGTAAGRELFAVGGADGAVQVWDAVSGAVLHGTSGGEGAQAVAAALVQDVPLAFSGGADGGDVRAMRADTGQALGTLSVGGRGADVLCAARCADLDLLAAAGQDGVIRVWDVASGTQLHLLVGHVGPVAALAVLSLGDQAVLASGGADRRIRLWDLATGQPVAELDGHTATVTGLAFTELADRPVLASCALDGTVRTWDVRRAEALHGWPVGEEWLTGIVAVASGAGPVLVVAQQNGRLSRWVAATGSTLGEFTVPGAAAHPVTALAGGELTGRPVLAAGYGDGTLRLWDAGIGVELYALAPDGGPITSLAVGQGGPDGGVLVCGTAAGAVRSHALRDGAPLRVPAPHAGAVTGLAFGAGSGSGGEATALVSAGADGTVRVRSALDGTPLLQLATGQDGVTALAAGEASGHLLLATAGRDRTVRLWHGVSGQAGPVCEGLAAPAETIAFGVFGGRPVVIGGGTDGSVLVWEVHDGSRVAALTGGAAAVRTLVAQDLDGETLLAAGDEQGTLRLWHLPSGTLLNEAGLAQAALAISFADTGLTVVGPGGVTTL</sequence>
<evidence type="ECO:0000313" key="4">
    <source>
        <dbReference type="EMBL" id="MBB4926843.1"/>
    </source>
</evidence>
<dbReference type="InterPro" id="IPR011047">
    <property type="entry name" value="Quinoprotein_ADH-like_sf"/>
</dbReference>
<keyword evidence="2" id="KW-0677">Repeat</keyword>
<feature type="repeat" description="WD" evidence="3">
    <location>
        <begin position="287"/>
        <end position="328"/>
    </location>
</feature>
<evidence type="ECO:0000256" key="1">
    <source>
        <dbReference type="ARBA" id="ARBA00022574"/>
    </source>
</evidence>
<dbReference type="InterPro" id="IPR015943">
    <property type="entry name" value="WD40/YVTN_repeat-like_dom_sf"/>
</dbReference>
<dbReference type="InterPro" id="IPR019775">
    <property type="entry name" value="WD40_repeat_CS"/>
</dbReference>
<comment type="caution">
    <text evidence="4">The sequence shown here is derived from an EMBL/GenBank/DDBJ whole genome shotgun (WGS) entry which is preliminary data.</text>
</comment>
<dbReference type="InterPro" id="IPR001680">
    <property type="entry name" value="WD40_rpt"/>
</dbReference>
<keyword evidence="5" id="KW-1185">Reference proteome</keyword>
<dbReference type="PROSITE" id="PS50294">
    <property type="entry name" value="WD_REPEATS_REGION"/>
    <property type="match status" value="2"/>
</dbReference>
<protein>
    <submittedName>
        <fullName evidence="4">WD40 repeat protein</fullName>
    </submittedName>
</protein>
<dbReference type="SUPFAM" id="SSF50978">
    <property type="entry name" value="WD40 repeat-like"/>
    <property type="match status" value="1"/>
</dbReference>
<feature type="repeat" description="WD" evidence="3">
    <location>
        <begin position="329"/>
        <end position="372"/>
    </location>
</feature>
<dbReference type="CDD" id="cd00200">
    <property type="entry name" value="WD40"/>
    <property type="match status" value="1"/>
</dbReference>
<reference evidence="4 5" key="1">
    <citation type="submission" date="2020-08" db="EMBL/GenBank/DDBJ databases">
        <title>Sequencing the genomes of 1000 actinobacteria strains.</title>
        <authorList>
            <person name="Klenk H.-P."/>
        </authorList>
    </citation>
    <scope>NUCLEOTIDE SEQUENCE [LARGE SCALE GENOMIC DNA]</scope>
    <source>
        <strain evidence="4 5">DSM 41654</strain>
    </source>
</reference>
<dbReference type="PANTHER" id="PTHR19848:SF8">
    <property type="entry name" value="F-BOX AND WD REPEAT DOMAIN CONTAINING 7"/>
    <property type="match status" value="1"/>
</dbReference>
<dbReference type="SMART" id="SM00320">
    <property type="entry name" value="WD40"/>
    <property type="match status" value="9"/>
</dbReference>
<dbReference type="Pfam" id="PF00400">
    <property type="entry name" value="WD40"/>
    <property type="match status" value="4"/>
</dbReference>
<dbReference type="PROSITE" id="PS50082">
    <property type="entry name" value="WD_REPEATS_2"/>
    <property type="match status" value="3"/>
</dbReference>
<proteinExistence type="predicted"/>
<evidence type="ECO:0000256" key="3">
    <source>
        <dbReference type="PROSITE-ProRule" id="PRU00221"/>
    </source>
</evidence>
<dbReference type="AlphaFoldDB" id="A0A7W7R819"/>
<name>A0A7W7R819_KITKI</name>
<dbReference type="PANTHER" id="PTHR19848">
    <property type="entry name" value="WD40 REPEAT PROTEIN"/>
    <property type="match status" value="1"/>
</dbReference>
<gene>
    <name evidence="4" type="ORF">FHR34_005836</name>
</gene>
<dbReference type="Gene3D" id="2.130.10.10">
    <property type="entry name" value="YVTN repeat-like/Quinoprotein amine dehydrogenase"/>
    <property type="match status" value="2"/>
</dbReference>
<dbReference type="EMBL" id="JACHJV010000001">
    <property type="protein sequence ID" value="MBB4926843.1"/>
    <property type="molecule type" value="Genomic_DNA"/>
</dbReference>
<dbReference type="PRINTS" id="PR00320">
    <property type="entry name" value="GPROTEINBRPT"/>
</dbReference>
<dbReference type="SUPFAM" id="SSF50998">
    <property type="entry name" value="Quinoprotein alcohol dehydrogenase-like"/>
    <property type="match status" value="1"/>
</dbReference>
<keyword evidence="1 3" id="KW-0853">WD repeat</keyword>
<dbReference type="Proteomes" id="UP000540506">
    <property type="component" value="Unassembled WGS sequence"/>
</dbReference>
<organism evidence="4 5">
    <name type="scientific">Kitasatospora kifunensis</name>
    <name type="common">Streptomyces kifunensis</name>
    <dbReference type="NCBI Taxonomy" id="58351"/>
    <lineage>
        <taxon>Bacteria</taxon>
        <taxon>Bacillati</taxon>
        <taxon>Actinomycetota</taxon>
        <taxon>Actinomycetes</taxon>
        <taxon>Kitasatosporales</taxon>
        <taxon>Streptomycetaceae</taxon>
        <taxon>Kitasatospora</taxon>
    </lineage>
</organism>
<dbReference type="InterPro" id="IPR036322">
    <property type="entry name" value="WD40_repeat_dom_sf"/>
</dbReference>
<dbReference type="InterPro" id="IPR020472">
    <property type="entry name" value="WD40_PAC1"/>
</dbReference>
<feature type="repeat" description="WD" evidence="3">
    <location>
        <begin position="373"/>
        <end position="416"/>
    </location>
</feature>